<dbReference type="Pfam" id="PF13483">
    <property type="entry name" value="Lactamase_B_3"/>
    <property type="match status" value="1"/>
</dbReference>
<dbReference type="PANTHER" id="PTHR42967:SF1">
    <property type="entry name" value="MBL FOLD METALLO-HYDROLASE"/>
    <property type="match status" value="1"/>
</dbReference>
<proteinExistence type="predicted"/>
<keyword evidence="1" id="KW-0378">Hydrolase</keyword>
<gene>
    <name evidence="1" type="ORF">DW663_03335</name>
</gene>
<dbReference type="SUPFAM" id="SSF56281">
    <property type="entry name" value="Metallo-hydrolase/oxidoreductase"/>
    <property type="match status" value="1"/>
</dbReference>
<sequence length="231" mass="27566">MKIFYIYHSGFAVETENYKLVFDYYMEPKRNSGNFRIDDFIKNDKKLLVFSSHGHGDHFNSEILKWKEKNSKVEYVLSDDIKAEVKKYFVKEGDTLSIDGLEIKVFGSSDLGVSYFVKCDGKRFFHSGDLNWWAWPDDTPKEEEDMRDLYMSKMKKIVENIEKVDYLFYPVDPRLEENSFLGVEDFIKRVEVKNIIPMHMWDKYKIAEELEKRVNINVIRIVKNCEKIFEI</sequence>
<dbReference type="PANTHER" id="PTHR42967">
    <property type="entry name" value="METAL DEPENDENT HYDROLASE"/>
    <property type="match status" value="1"/>
</dbReference>
<dbReference type="GeneID" id="62762917"/>
<dbReference type="Gene3D" id="3.60.15.10">
    <property type="entry name" value="Ribonuclease Z/Hydroxyacylglutathione hydrolase-like"/>
    <property type="match status" value="1"/>
</dbReference>
<dbReference type="AlphaFoldDB" id="A0A414PZ43"/>
<evidence type="ECO:0000313" key="2">
    <source>
        <dbReference type="Proteomes" id="UP000284676"/>
    </source>
</evidence>
<dbReference type="EMBL" id="QRHL01000003">
    <property type="protein sequence ID" value="RHF73833.1"/>
    <property type="molecule type" value="Genomic_DNA"/>
</dbReference>
<accession>A0A414PZ43</accession>
<dbReference type="RefSeq" id="WP_005883782.1">
    <property type="nucleotide sequence ID" value="NZ_CABMMQ010000001.1"/>
</dbReference>
<dbReference type="InterPro" id="IPR036866">
    <property type="entry name" value="RibonucZ/Hydroxyglut_hydro"/>
</dbReference>
<organism evidence="1 2">
    <name type="scientific">Fusobacterium mortiferum</name>
    <dbReference type="NCBI Taxonomy" id="850"/>
    <lineage>
        <taxon>Bacteria</taxon>
        <taxon>Fusobacteriati</taxon>
        <taxon>Fusobacteriota</taxon>
        <taxon>Fusobacteriia</taxon>
        <taxon>Fusobacteriales</taxon>
        <taxon>Fusobacteriaceae</taxon>
        <taxon>Fusobacterium</taxon>
    </lineage>
</organism>
<comment type="caution">
    <text evidence="1">The sequence shown here is derived from an EMBL/GenBank/DDBJ whole genome shotgun (WGS) entry which is preliminary data.</text>
</comment>
<dbReference type="GO" id="GO:0016787">
    <property type="term" value="F:hydrolase activity"/>
    <property type="evidence" value="ECO:0007669"/>
    <property type="project" value="UniProtKB-KW"/>
</dbReference>
<reference evidence="1 2" key="1">
    <citation type="submission" date="2018-08" db="EMBL/GenBank/DDBJ databases">
        <title>A genome reference for cultivated species of the human gut microbiota.</title>
        <authorList>
            <person name="Zou Y."/>
            <person name="Xue W."/>
            <person name="Luo G."/>
        </authorList>
    </citation>
    <scope>NUCLEOTIDE SEQUENCE [LARGE SCALE GENOMIC DNA]</scope>
    <source>
        <strain evidence="1 2">AM25-1</strain>
    </source>
</reference>
<protein>
    <submittedName>
        <fullName evidence="1">MBL fold metallo-hydrolase</fullName>
    </submittedName>
</protein>
<name>A0A414PZ43_FUSMR</name>
<evidence type="ECO:0000313" key="1">
    <source>
        <dbReference type="EMBL" id="RHF73833.1"/>
    </source>
</evidence>
<dbReference type="Proteomes" id="UP000284676">
    <property type="component" value="Unassembled WGS sequence"/>
</dbReference>